<dbReference type="EMBL" id="DTKL01000019">
    <property type="protein sequence ID" value="HGY93817.1"/>
    <property type="molecule type" value="Genomic_DNA"/>
</dbReference>
<feature type="domain" description="HTH arsR-type" evidence="2">
    <location>
        <begin position="1"/>
        <end position="94"/>
    </location>
</feature>
<name>A0A7V4XRI0_9BACT</name>
<reference evidence="3" key="1">
    <citation type="journal article" date="2020" name="mSystems">
        <title>Genome- and Community-Level Interaction Insights into Carbon Utilization and Element Cycling Functions of Hydrothermarchaeota in Hydrothermal Sediment.</title>
        <authorList>
            <person name="Zhou Z."/>
            <person name="Liu Y."/>
            <person name="Xu W."/>
            <person name="Pan J."/>
            <person name="Luo Z.H."/>
            <person name="Li M."/>
        </authorList>
    </citation>
    <scope>NUCLEOTIDE SEQUENCE [LARGE SCALE GENOMIC DNA]</scope>
    <source>
        <strain evidence="3">SpSt-855</strain>
    </source>
</reference>
<sequence length="128" mass="14490">MTRKRIDIDLLFHALGDRTRRAMLDRLSRGPVSVSQLAEPLGITLTAVGQHLEILEACGLAITEKVGRVRTCRMASAGLDALELWVQNHRTEWEQRADRLQMLIEDEEPQSPAAARQKPRAARRKRQA</sequence>
<feature type="compositionally biased region" description="Basic residues" evidence="1">
    <location>
        <begin position="117"/>
        <end position="128"/>
    </location>
</feature>
<gene>
    <name evidence="3" type="ORF">ENW50_03885</name>
</gene>
<organism evidence="3">
    <name type="scientific">Acidobacterium capsulatum</name>
    <dbReference type="NCBI Taxonomy" id="33075"/>
    <lineage>
        <taxon>Bacteria</taxon>
        <taxon>Pseudomonadati</taxon>
        <taxon>Acidobacteriota</taxon>
        <taxon>Terriglobia</taxon>
        <taxon>Terriglobales</taxon>
        <taxon>Acidobacteriaceae</taxon>
        <taxon>Acidobacterium</taxon>
    </lineage>
</organism>
<feature type="region of interest" description="Disordered" evidence="1">
    <location>
        <begin position="105"/>
        <end position="128"/>
    </location>
</feature>
<dbReference type="SUPFAM" id="SSF46785">
    <property type="entry name" value="Winged helix' DNA-binding domain"/>
    <property type="match status" value="1"/>
</dbReference>
<proteinExistence type="predicted"/>
<dbReference type="SMART" id="SM00418">
    <property type="entry name" value="HTH_ARSR"/>
    <property type="match status" value="1"/>
</dbReference>
<dbReference type="Pfam" id="PF12840">
    <property type="entry name" value="HTH_20"/>
    <property type="match status" value="1"/>
</dbReference>
<comment type="caution">
    <text evidence="3">The sequence shown here is derived from an EMBL/GenBank/DDBJ whole genome shotgun (WGS) entry which is preliminary data.</text>
</comment>
<dbReference type="CDD" id="cd00090">
    <property type="entry name" value="HTH_ARSR"/>
    <property type="match status" value="1"/>
</dbReference>
<accession>A0A7V4XRI0</accession>
<dbReference type="Gene3D" id="1.10.10.10">
    <property type="entry name" value="Winged helix-like DNA-binding domain superfamily/Winged helix DNA-binding domain"/>
    <property type="match status" value="1"/>
</dbReference>
<evidence type="ECO:0000313" key="3">
    <source>
        <dbReference type="EMBL" id="HGY93817.1"/>
    </source>
</evidence>
<dbReference type="InterPro" id="IPR011991">
    <property type="entry name" value="ArsR-like_HTH"/>
</dbReference>
<dbReference type="GO" id="GO:0003700">
    <property type="term" value="F:DNA-binding transcription factor activity"/>
    <property type="evidence" value="ECO:0007669"/>
    <property type="project" value="InterPro"/>
</dbReference>
<dbReference type="PANTHER" id="PTHR38600">
    <property type="entry name" value="TRANSCRIPTIONAL REGULATORY PROTEIN"/>
    <property type="match status" value="1"/>
</dbReference>
<dbReference type="InterPro" id="IPR001845">
    <property type="entry name" value="HTH_ArsR_DNA-bd_dom"/>
</dbReference>
<dbReference type="InterPro" id="IPR036388">
    <property type="entry name" value="WH-like_DNA-bd_sf"/>
</dbReference>
<dbReference type="NCBIfam" id="NF033788">
    <property type="entry name" value="HTH_metalloreg"/>
    <property type="match status" value="1"/>
</dbReference>
<dbReference type="AlphaFoldDB" id="A0A7V4XRI0"/>
<dbReference type="PANTHER" id="PTHR38600:SF2">
    <property type="entry name" value="SLL0088 PROTEIN"/>
    <property type="match status" value="1"/>
</dbReference>
<dbReference type="PROSITE" id="PS50987">
    <property type="entry name" value="HTH_ARSR_2"/>
    <property type="match status" value="1"/>
</dbReference>
<dbReference type="InterPro" id="IPR036390">
    <property type="entry name" value="WH_DNA-bd_sf"/>
</dbReference>
<evidence type="ECO:0000256" key="1">
    <source>
        <dbReference type="SAM" id="MobiDB-lite"/>
    </source>
</evidence>
<protein>
    <submittedName>
        <fullName evidence="3">ArsR family transcriptional regulator</fullName>
    </submittedName>
</protein>
<evidence type="ECO:0000259" key="2">
    <source>
        <dbReference type="PROSITE" id="PS50987"/>
    </source>
</evidence>